<gene>
    <name evidence="12" type="ORF">Ami3637_02470</name>
</gene>
<dbReference type="SUPFAM" id="SSF52980">
    <property type="entry name" value="Restriction endonuclease-like"/>
    <property type="match status" value="1"/>
</dbReference>
<keyword evidence="1" id="KW-0540">Nuclease</keyword>
<evidence type="ECO:0000256" key="9">
    <source>
        <dbReference type="ARBA" id="ARBA00023204"/>
    </source>
</evidence>
<dbReference type="RefSeq" id="WP_162361173.1">
    <property type="nucleotide sequence ID" value="NZ_CP047591.1"/>
</dbReference>
<accession>A0A6P1MHA7</accession>
<keyword evidence="2" id="KW-0547">Nucleotide-binding</keyword>
<dbReference type="PANTHER" id="PTHR11070">
    <property type="entry name" value="UVRD / RECB / PCRA DNA HELICASE FAMILY MEMBER"/>
    <property type="match status" value="1"/>
</dbReference>
<keyword evidence="7" id="KW-0067">ATP-binding</keyword>
<dbReference type="InterPro" id="IPR014017">
    <property type="entry name" value="DNA_helicase_UvrD-like_C"/>
</dbReference>
<proteinExistence type="predicted"/>
<evidence type="ECO:0000256" key="2">
    <source>
        <dbReference type="ARBA" id="ARBA00022741"/>
    </source>
</evidence>
<dbReference type="InterPro" id="IPR038726">
    <property type="entry name" value="PDDEXK_AddAB-type"/>
</dbReference>
<sequence length="463" mass="53856">MKGLYGFITYVDAVKDKKVPMGQVTLVGENDDVVRIMTIHKSKGLEFPMVIVAGMGKRFNNANSRKPIDLHKNIGLGIRYIEREKHFYKKTLLQMAIDNKRKQEDMEEEVRILYVALTRAQDKLVLLGCVKDLEKYQEAKTGMDGPDVFRASSYLDMIMPVISESSISVYHHNAQEISFDNVRNHVNREQLREFLNNIEKEQVKNEQMAGFAEIYAQIDKQLSFKYGFDYARLLKSKFSVSKLNKISGFLSEESITPEQYERLYYETSYEAALAVPQFAQDIKTGFSASERGTIMHNVLEHWNFREGYVECLEKGNKALDYVRCFVTELEERQLLTEEEADEARKHAKMIVEFQCSSLGKRMAQADEIYRETPFNLMKKIKGEDIIVQGIIDCYFKEGDEYILLDYKTNKVNNPHDPDEIIYLKETYREQIELYREAIEVVKGVKVKDAYIYLMNAGIIIEYE</sequence>
<reference evidence="12 13" key="1">
    <citation type="submission" date="2020-01" db="EMBL/GenBank/DDBJ databases">
        <title>Genomic analysis of Aminipila sp. CBA3637.</title>
        <authorList>
            <person name="Kim Y.B."/>
            <person name="Roh S.W."/>
        </authorList>
    </citation>
    <scope>NUCLEOTIDE SEQUENCE [LARGE SCALE GENOMIC DNA]</scope>
    <source>
        <strain evidence="12 13">CBA3637</strain>
    </source>
</reference>
<dbReference type="InterPro" id="IPR011604">
    <property type="entry name" value="PDDEXK-like_dom_sf"/>
</dbReference>
<evidence type="ECO:0000256" key="5">
    <source>
        <dbReference type="ARBA" id="ARBA00022806"/>
    </source>
</evidence>
<dbReference type="EMBL" id="CP047591">
    <property type="protein sequence ID" value="QHI71398.1"/>
    <property type="molecule type" value="Genomic_DNA"/>
</dbReference>
<dbReference type="Proteomes" id="UP000463883">
    <property type="component" value="Chromosome"/>
</dbReference>
<dbReference type="GO" id="GO:0000725">
    <property type="term" value="P:recombinational repair"/>
    <property type="evidence" value="ECO:0007669"/>
    <property type="project" value="TreeGrafter"/>
</dbReference>
<dbReference type="AlphaFoldDB" id="A0A6P1MHA7"/>
<dbReference type="KEGG" id="amic:Ami3637_02470"/>
<evidence type="ECO:0000259" key="11">
    <source>
        <dbReference type="Pfam" id="PF13361"/>
    </source>
</evidence>
<dbReference type="GO" id="GO:0033202">
    <property type="term" value="C:DNA helicase complex"/>
    <property type="evidence" value="ECO:0007669"/>
    <property type="project" value="TreeGrafter"/>
</dbReference>
<dbReference type="SUPFAM" id="SSF52540">
    <property type="entry name" value="P-loop containing nucleoside triphosphate hydrolases"/>
    <property type="match status" value="1"/>
</dbReference>
<dbReference type="GO" id="GO:0005829">
    <property type="term" value="C:cytosol"/>
    <property type="evidence" value="ECO:0007669"/>
    <property type="project" value="TreeGrafter"/>
</dbReference>
<keyword evidence="9" id="KW-0234">DNA repair</keyword>
<dbReference type="Pfam" id="PF12705">
    <property type="entry name" value="PDDEXK_1"/>
    <property type="match status" value="1"/>
</dbReference>
<dbReference type="Gene3D" id="3.90.320.10">
    <property type="match status" value="1"/>
</dbReference>
<dbReference type="InterPro" id="IPR027417">
    <property type="entry name" value="P-loop_NTPase"/>
</dbReference>
<evidence type="ECO:0000256" key="8">
    <source>
        <dbReference type="ARBA" id="ARBA00023125"/>
    </source>
</evidence>
<keyword evidence="4" id="KW-0378">Hydrolase</keyword>
<keyword evidence="6" id="KW-0269">Exonuclease</keyword>
<dbReference type="Gene3D" id="3.40.50.300">
    <property type="entry name" value="P-loop containing nucleotide triphosphate hydrolases"/>
    <property type="match status" value="1"/>
</dbReference>
<keyword evidence="3" id="KW-0227">DNA damage</keyword>
<dbReference type="GO" id="GO:0003677">
    <property type="term" value="F:DNA binding"/>
    <property type="evidence" value="ECO:0007669"/>
    <property type="project" value="UniProtKB-KW"/>
</dbReference>
<dbReference type="GO" id="GO:0005524">
    <property type="term" value="F:ATP binding"/>
    <property type="evidence" value="ECO:0007669"/>
    <property type="project" value="UniProtKB-KW"/>
</dbReference>
<feature type="domain" description="UvrD-like helicase C-terminal" evidence="11">
    <location>
        <begin position="31"/>
        <end position="127"/>
    </location>
</feature>
<organism evidence="12 13">
    <name type="scientific">Aminipila terrae</name>
    <dbReference type="NCBI Taxonomy" id="2697030"/>
    <lineage>
        <taxon>Bacteria</taxon>
        <taxon>Bacillati</taxon>
        <taxon>Bacillota</taxon>
        <taxon>Clostridia</taxon>
        <taxon>Peptostreptococcales</taxon>
        <taxon>Anaerovoracaceae</taxon>
        <taxon>Aminipila</taxon>
    </lineage>
</organism>
<evidence type="ECO:0000256" key="6">
    <source>
        <dbReference type="ARBA" id="ARBA00022839"/>
    </source>
</evidence>
<keyword evidence="13" id="KW-1185">Reference proteome</keyword>
<dbReference type="GO" id="GO:0043138">
    <property type="term" value="F:3'-5' DNA helicase activity"/>
    <property type="evidence" value="ECO:0007669"/>
    <property type="project" value="TreeGrafter"/>
</dbReference>
<protein>
    <submittedName>
        <fullName evidence="12">Uncharacterized protein</fullName>
    </submittedName>
</protein>
<keyword evidence="5" id="KW-0347">Helicase</keyword>
<evidence type="ECO:0000313" key="12">
    <source>
        <dbReference type="EMBL" id="QHI71398.1"/>
    </source>
</evidence>
<evidence type="ECO:0000256" key="4">
    <source>
        <dbReference type="ARBA" id="ARBA00022801"/>
    </source>
</evidence>
<evidence type="ECO:0000313" key="13">
    <source>
        <dbReference type="Proteomes" id="UP000463883"/>
    </source>
</evidence>
<dbReference type="Pfam" id="PF13361">
    <property type="entry name" value="UvrD_C"/>
    <property type="match status" value="1"/>
</dbReference>
<evidence type="ECO:0000256" key="1">
    <source>
        <dbReference type="ARBA" id="ARBA00022722"/>
    </source>
</evidence>
<dbReference type="GO" id="GO:0004527">
    <property type="term" value="F:exonuclease activity"/>
    <property type="evidence" value="ECO:0007669"/>
    <property type="project" value="UniProtKB-KW"/>
</dbReference>
<dbReference type="InterPro" id="IPR011335">
    <property type="entry name" value="Restrct_endonuc-II-like"/>
</dbReference>
<keyword evidence="8" id="KW-0238">DNA-binding</keyword>
<dbReference type="PANTHER" id="PTHR11070:SF48">
    <property type="entry name" value="ATP-DEPENDENT HELICASE_NUCLEASE SUBUNIT A"/>
    <property type="match status" value="1"/>
</dbReference>
<evidence type="ECO:0000259" key="10">
    <source>
        <dbReference type="Pfam" id="PF12705"/>
    </source>
</evidence>
<evidence type="ECO:0000256" key="7">
    <source>
        <dbReference type="ARBA" id="ARBA00022840"/>
    </source>
</evidence>
<dbReference type="InterPro" id="IPR000212">
    <property type="entry name" value="DNA_helicase_UvrD/REP"/>
</dbReference>
<feature type="domain" description="PD-(D/E)XK endonuclease-like" evidence="10">
    <location>
        <begin position="277"/>
        <end position="451"/>
    </location>
</feature>
<evidence type="ECO:0000256" key="3">
    <source>
        <dbReference type="ARBA" id="ARBA00022763"/>
    </source>
</evidence>
<name>A0A6P1MHA7_9FIRM</name>